<evidence type="ECO:0000313" key="4">
    <source>
        <dbReference type="Proteomes" id="UP000295212"/>
    </source>
</evidence>
<protein>
    <submittedName>
        <fullName evidence="3">Diketogulonate reductase-like aldo/keto reductase</fullName>
    </submittedName>
</protein>
<dbReference type="RefSeq" id="WP_133635762.1">
    <property type="nucleotide sequence ID" value="NZ_SNZJ01000007.1"/>
</dbReference>
<dbReference type="CDD" id="cd19095">
    <property type="entry name" value="AKR_PA4992-like"/>
    <property type="match status" value="1"/>
</dbReference>
<keyword evidence="1" id="KW-0732">Signal</keyword>
<organism evidence="3 4">
    <name type="scientific">Halomonas ventosae</name>
    <dbReference type="NCBI Taxonomy" id="229007"/>
    <lineage>
        <taxon>Bacteria</taxon>
        <taxon>Pseudomonadati</taxon>
        <taxon>Pseudomonadota</taxon>
        <taxon>Gammaproteobacteria</taxon>
        <taxon>Oceanospirillales</taxon>
        <taxon>Halomonadaceae</taxon>
        <taxon>Halomonas</taxon>
    </lineage>
</organism>
<sequence length="311" mass="34007">MAQPLPALSRRRLLRGLLAAAAVTALPSAGALARAADPLTRELPGTGEALPRVGLGSWITFNVGDDPVLLEECTAVMAAFFAAGGRLIDSSPMYGSSQATIGHALERLEAVDRVYAADKVWTSSPAEGPAQIEASRRAWGVPRFDLLQVHNLLGWEGHLETLQAMKAAGEVRHLGITTSHGRRHEELERIMRRAPLDSVQLTYNIVDREAESRLLPLARERGIGVIANRPFQRKRLIRRLAGKPLPPWAAEIGATTWAQFILKFIISHPAITCAIPATTRVDHVRENLAAAREPLPDDAMRRRMADHVRGL</sequence>
<dbReference type="InterPro" id="IPR036812">
    <property type="entry name" value="NAD(P)_OxRdtase_dom_sf"/>
</dbReference>
<dbReference type="InterPro" id="IPR053135">
    <property type="entry name" value="AKR2_Oxidoreductase"/>
</dbReference>
<name>A0A4R6ZPJ2_9GAMM</name>
<evidence type="ECO:0000256" key="1">
    <source>
        <dbReference type="SAM" id="SignalP"/>
    </source>
</evidence>
<feature type="domain" description="NADP-dependent oxidoreductase" evidence="2">
    <location>
        <begin position="53"/>
        <end position="302"/>
    </location>
</feature>
<gene>
    <name evidence="3" type="ORF">DFP85_107118</name>
</gene>
<dbReference type="PANTHER" id="PTHR43312">
    <property type="entry name" value="D-THREO-ALDOSE 1-DEHYDROGENASE"/>
    <property type="match status" value="1"/>
</dbReference>
<evidence type="ECO:0000259" key="2">
    <source>
        <dbReference type="Pfam" id="PF00248"/>
    </source>
</evidence>
<dbReference type="SUPFAM" id="SSF51430">
    <property type="entry name" value="NAD(P)-linked oxidoreductase"/>
    <property type="match status" value="1"/>
</dbReference>
<dbReference type="PANTHER" id="PTHR43312:SF1">
    <property type="entry name" value="NADP-DEPENDENT OXIDOREDUCTASE DOMAIN-CONTAINING PROTEIN"/>
    <property type="match status" value="1"/>
</dbReference>
<comment type="caution">
    <text evidence="3">The sequence shown here is derived from an EMBL/GenBank/DDBJ whole genome shotgun (WGS) entry which is preliminary data.</text>
</comment>
<dbReference type="EMBL" id="SNZJ01000007">
    <property type="protein sequence ID" value="TDR54345.1"/>
    <property type="molecule type" value="Genomic_DNA"/>
</dbReference>
<feature type="chain" id="PRO_5020591883" evidence="1">
    <location>
        <begin position="36"/>
        <end position="311"/>
    </location>
</feature>
<accession>A0A4R6ZPJ2</accession>
<proteinExistence type="predicted"/>
<feature type="signal peptide" evidence="1">
    <location>
        <begin position="1"/>
        <end position="35"/>
    </location>
</feature>
<dbReference type="PROSITE" id="PS51318">
    <property type="entry name" value="TAT"/>
    <property type="match status" value="1"/>
</dbReference>
<dbReference type="Proteomes" id="UP000295212">
    <property type="component" value="Unassembled WGS sequence"/>
</dbReference>
<dbReference type="AlphaFoldDB" id="A0A4R6ZPJ2"/>
<evidence type="ECO:0000313" key="3">
    <source>
        <dbReference type="EMBL" id="TDR54345.1"/>
    </source>
</evidence>
<dbReference type="OrthoDB" id="8563187at2"/>
<dbReference type="Pfam" id="PF00248">
    <property type="entry name" value="Aldo_ket_red"/>
    <property type="match status" value="1"/>
</dbReference>
<reference evidence="3 4" key="1">
    <citation type="submission" date="2019-03" db="EMBL/GenBank/DDBJ databases">
        <title>Genomic Encyclopedia of Type Strains, Phase III (KMG-III): the genomes of soil and plant-associated and newly described type strains.</title>
        <authorList>
            <person name="Whitman W."/>
        </authorList>
    </citation>
    <scope>NUCLEOTIDE SEQUENCE [LARGE SCALE GENOMIC DNA]</scope>
    <source>
        <strain evidence="3 4">CECT 5797</strain>
    </source>
</reference>
<dbReference type="InterPro" id="IPR023210">
    <property type="entry name" value="NADP_OxRdtase_dom"/>
</dbReference>
<dbReference type="InterPro" id="IPR006311">
    <property type="entry name" value="TAT_signal"/>
</dbReference>
<dbReference type="Gene3D" id="3.20.20.100">
    <property type="entry name" value="NADP-dependent oxidoreductase domain"/>
    <property type="match status" value="1"/>
</dbReference>